<dbReference type="GO" id="GO:0003677">
    <property type="term" value="F:DNA binding"/>
    <property type="evidence" value="ECO:0007669"/>
    <property type="project" value="InterPro"/>
</dbReference>
<protein>
    <submittedName>
        <fullName evidence="3">XRE family transcriptional regulator</fullName>
    </submittedName>
</protein>
<dbReference type="InterPro" id="IPR001387">
    <property type="entry name" value="Cro/C1-type_HTH"/>
</dbReference>
<evidence type="ECO:0000313" key="3">
    <source>
        <dbReference type="EMBL" id="MCP8898963.1"/>
    </source>
</evidence>
<evidence type="ECO:0000259" key="2">
    <source>
        <dbReference type="PROSITE" id="PS50943"/>
    </source>
</evidence>
<dbReference type="InterPro" id="IPR010982">
    <property type="entry name" value="Lambda_DNA-bd_dom_sf"/>
</dbReference>
<comment type="similarity">
    <text evidence="1">Belongs to the short-chain fatty acyl-CoA assimilation regulator (ScfR) family.</text>
</comment>
<proteinExistence type="inferred from homology"/>
<dbReference type="RefSeq" id="WP_253967227.1">
    <property type="nucleotide sequence ID" value="NZ_JAMFTH010000001.1"/>
</dbReference>
<reference evidence="3" key="1">
    <citation type="submission" date="2022-05" db="EMBL/GenBank/DDBJ databases">
        <authorList>
            <person name="Sun H.-N."/>
        </authorList>
    </citation>
    <scope>NUCLEOTIDE SEQUENCE</scope>
    <source>
        <strain evidence="3">HB14</strain>
    </source>
</reference>
<sequence length="372" mass="42383">MINKFYGEKLRLARLLNGMTLKELGDAVTASRQFIHQLEGDTRQPPDDMLYALCETLLVQKGFFYEPLDNDVKFEQCHFRKRKTTPVGLANRVCSYSSIFEVLVEFLSGYIEFPEPDVPDLSNDADSYSNIEIEVAAENCRTHWGLGLDNPIDNITNVLEQAGVVITTFSGVSDKVDALSLSRKRPIIIRNDAKESPCRLRFDLAHECGHFVLHNGIETGDNVTESEADRFASAFIFPRSAFLDEFPRNFSPNREASWKPLYKLKMRWGMSLRAIIYRAHFLKLISSQDYRAANVRLSKTGQTKVERYDDQIDMEQPELLKSSIELLNEELGINFFKISDSLHIEPAMLSTITGIPIPASESESNIEPLFRR</sequence>
<comment type="caution">
    <text evidence="3">The sequence shown here is derived from an EMBL/GenBank/DDBJ whole genome shotgun (WGS) entry which is preliminary data.</text>
</comment>
<dbReference type="SUPFAM" id="SSF47413">
    <property type="entry name" value="lambda repressor-like DNA-binding domains"/>
    <property type="match status" value="1"/>
</dbReference>
<evidence type="ECO:0000313" key="4">
    <source>
        <dbReference type="Proteomes" id="UP001139319"/>
    </source>
</evidence>
<dbReference type="PANTHER" id="PTHR43236">
    <property type="entry name" value="ANTITOXIN HIGA1"/>
    <property type="match status" value="1"/>
</dbReference>
<dbReference type="PANTHER" id="PTHR43236:SF1">
    <property type="entry name" value="BLL7220 PROTEIN"/>
    <property type="match status" value="1"/>
</dbReference>
<reference evidence="3" key="2">
    <citation type="submission" date="2023-01" db="EMBL/GenBank/DDBJ databases">
        <title>Gilvimarinus xylanilyticus HB14 isolated from Caulerpa lentillifera aquaculture base in Hainan, China.</title>
        <authorList>
            <person name="Zhang Y.-J."/>
        </authorList>
    </citation>
    <scope>NUCLEOTIDE SEQUENCE</scope>
    <source>
        <strain evidence="3">HB14</strain>
    </source>
</reference>
<accession>A0A9X2KTN6</accession>
<gene>
    <name evidence="3" type="ORF">M6D89_06595</name>
</gene>
<evidence type="ECO:0000256" key="1">
    <source>
        <dbReference type="ARBA" id="ARBA00007227"/>
    </source>
</evidence>
<feature type="domain" description="HTH cro/C1-type" evidence="2">
    <location>
        <begin position="10"/>
        <end position="64"/>
    </location>
</feature>
<name>A0A9X2KTN6_9GAMM</name>
<dbReference type="SMART" id="SM00530">
    <property type="entry name" value="HTH_XRE"/>
    <property type="match status" value="1"/>
</dbReference>
<dbReference type="Proteomes" id="UP001139319">
    <property type="component" value="Unassembled WGS sequence"/>
</dbReference>
<dbReference type="InterPro" id="IPR010359">
    <property type="entry name" value="IrrE_HExxH"/>
</dbReference>
<organism evidence="3 4">
    <name type="scientific">Gilvimarinus xylanilyticus</name>
    <dbReference type="NCBI Taxonomy" id="2944139"/>
    <lineage>
        <taxon>Bacteria</taxon>
        <taxon>Pseudomonadati</taxon>
        <taxon>Pseudomonadota</taxon>
        <taxon>Gammaproteobacteria</taxon>
        <taxon>Cellvibrionales</taxon>
        <taxon>Cellvibrionaceae</taxon>
        <taxon>Gilvimarinus</taxon>
    </lineage>
</organism>
<dbReference type="Gene3D" id="1.10.260.40">
    <property type="entry name" value="lambda repressor-like DNA-binding domains"/>
    <property type="match status" value="1"/>
</dbReference>
<dbReference type="Pfam" id="PF06114">
    <property type="entry name" value="Peptidase_M78"/>
    <property type="match status" value="1"/>
</dbReference>
<dbReference type="Gene3D" id="1.10.10.2910">
    <property type="match status" value="1"/>
</dbReference>
<dbReference type="CDD" id="cd00093">
    <property type="entry name" value="HTH_XRE"/>
    <property type="match status" value="1"/>
</dbReference>
<dbReference type="PROSITE" id="PS50943">
    <property type="entry name" value="HTH_CROC1"/>
    <property type="match status" value="1"/>
</dbReference>
<dbReference type="InterPro" id="IPR052345">
    <property type="entry name" value="Rad_response_metalloprotease"/>
</dbReference>
<keyword evidence="4" id="KW-1185">Reference proteome</keyword>
<dbReference type="AlphaFoldDB" id="A0A9X2KTN6"/>
<dbReference type="EMBL" id="JAMFTH010000001">
    <property type="protein sequence ID" value="MCP8898963.1"/>
    <property type="molecule type" value="Genomic_DNA"/>
</dbReference>